<dbReference type="InterPro" id="IPR029044">
    <property type="entry name" value="Nucleotide-diphossugar_trans"/>
</dbReference>
<dbReference type="Gene3D" id="3.90.550.10">
    <property type="entry name" value="Spore Coat Polysaccharide Biosynthesis Protein SpsA, Chain A"/>
    <property type="match status" value="1"/>
</dbReference>
<accession>A0A1G2SCC4</accession>
<feature type="domain" description="Glycosyltransferase 2-like" evidence="1">
    <location>
        <begin position="7"/>
        <end position="147"/>
    </location>
</feature>
<sequence length="642" mass="72221">MEKIRCTVGILTYNSGVTLRRALESVKDFSEIIVNDGGSTDDTLSIAEEYGARVIVQDGVCKNADGTLKDFSCAKNQLLRAARNDWFLVIDSDEAISEGLCGEIRQLVMSEDTAHVYNVPIRIILDGKEIKYSSNYPGYQHRFFNKKSAAHFEKPVHEKVTYDTIRYTPRTLTHPWYVFTTRDEMTHYLRSTKKYIDMEARKGVDQPFGEYLRFSVWGNILKSAKIVVKALYIYLRHGGRDTLPVRAELGRALYPLVVLGEFTCLQWKRLIKNSTPSARGILSVHRKESASKTICFFGIYDPMYARARVLREGFRIHGYNVVECCVDPAIGALKKFGALYGRYRALPEKQFDHVIVMFPGHSVVWLARLLFGKNIIFDAFVSLYNTEVEDRKRHRKGSIAAHYYSFLDRSAVGMAWGVLLDTNAHIEYFAKRYRVAREKFVRVFVGTTTDLFYPGMQVTPGPFTVHFHGGYSPLQGAKYIVAAAGILKDKGIRFSMIGDGQEYRDARSFAQTHNIDTIEFIPRVALAELGGYIQKSSIVLGVFGVTSKTAMVIPNKIYEALACGKPVITADTPAAAELLKDTQSALLVPPGDPEALARAIMTLRSDDVLRDRIAEKGHEIFLAEATPKVIVGNILKQLPHHV</sequence>
<dbReference type="STRING" id="1802723.A2675_00225"/>
<name>A0A1G2SCC4_9BACT</name>
<evidence type="ECO:0000313" key="2">
    <source>
        <dbReference type="EMBL" id="OHA82041.1"/>
    </source>
</evidence>
<dbReference type="PANTHER" id="PTHR12526:SF622">
    <property type="entry name" value="GLYCOSYLTRANSFERASE (GROUP I)"/>
    <property type="match status" value="1"/>
</dbReference>
<dbReference type="PANTHER" id="PTHR12526">
    <property type="entry name" value="GLYCOSYLTRANSFERASE"/>
    <property type="match status" value="1"/>
</dbReference>
<dbReference type="Gene3D" id="3.40.50.2000">
    <property type="entry name" value="Glycogen Phosphorylase B"/>
    <property type="match status" value="2"/>
</dbReference>
<dbReference type="SUPFAM" id="SSF53448">
    <property type="entry name" value="Nucleotide-diphospho-sugar transferases"/>
    <property type="match status" value="1"/>
</dbReference>
<dbReference type="EMBL" id="MHUS01000004">
    <property type="protein sequence ID" value="OHA82041.1"/>
    <property type="molecule type" value="Genomic_DNA"/>
</dbReference>
<evidence type="ECO:0000259" key="1">
    <source>
        <dbReference type="Pfam" id="PF00535"/>
    </source>
</evidence>
<dbReference type="Pfam" id="PF00535">
    <property type="entry name" value="Glycos_transf_2"/>
    <property type="match status" value="1"/>
</dbReference>
<gene>
    <name evidence="2" type="ORF">A2675_00225</name>
</gene>
<evidence type="ECO:0000313" key="3">
    <source>
        <dbReference type="Proteomes" id="UP000176997"/>
    </source>
</evidence>
<dbReference type="AlphaFoldDB" id="A0A1G2SCC4"/>
<dbReference type="Proteomes" id="UP000176997">
    <property type="component" value="Unassembled WGS sequence"/>
</dbReference>
<dbReference type="SUPFAM" id="SSF53756">
    <property type="entry name" value="UDP-Glycosyltransferase/glycogen phosphorylase"/>
    <property type="match status" value="1"/>
</dbReference>
<dbReference type="InterPro" id="IPR001173">
    <property type="entry name" value="Glyco_trans_2-like"/>
</dbReference>
<reference evidence="2 3" key="1">
    <citation type="journal article" date="2016" name="Nat. Commun.">
        <title>Thousands of microbial genomes shed light on interconnected biogeochemical processes in an aquifer system.</title>
        <authorList>
            <person name="Anantharaman K."/>
            <person name="Brown C.T."/>
            <person name="Hug L.A."/>
            <person name="Sharon I."/>
            <person name="Castelle C.J."/>
            <person name="Probst A.J."/>
            <person name="Thomas B.C."/>
            <person name="Singh A."/>
            <person name="Wilkins M.J."/>
            <person name="Karaoz U."/>
            <person name="Brodie E.L."/>
            <person name="Williams K.H."/>
            <person name="Hubbard S.S."/>
            <person name="Banfield J.F."/>
        </authorList>
    </citation>
    <scope>NUCLEOTIDE SEQUENCE [LARGE SCALE GENOMIC DNA]</scope>
</reference>
<proteinExistence type="predicted"/>
<dbReference type="CDD" id="cd02511">
    <property type="entry name" value="Beta4Glucosyltransferase"/>
    <property type="match status" value="1"/>
</dbReference>
<comment type="caution">
    <text evidence="2">The sequence shown here is derived from an EMBL/GenBank/DDBJ whole genome shotgun (WGS) entry which is preliminary data.</text>
</comment>
<organism evidence="2 3">
    <name type="scientific">Candidatus Yonathbacteria bacterium RIFCSPHIGHO2_01_FULL_51_10</name>
    <dbReference type="NCBI Taxonomy" id="1802723"/>
    <lineage>
        <taxon>Bacteria</taxon>
        <taxon>Candidatus Yonathiibacteriota</taxon>
    </lineage>
</organism>
<protein>
    <recommendedName>
        <fullName evidence="1">Glycosyltransferase 2-like domain-containing protein</fullName>
    </recommendedName>
</protein>
<dbReference type="Pfam" id="PF13692">
    <property type="entry name" value="Glyco_trans_1_4"/>
    <property type="match status" value="1"/>
</dbReference>